<dbReference type="Gene3D" id="1.25.40.10">
    <property type="entry name" value="Tetratricopeptide repeat domain"/>
    <property type="match status" value="1"/>
</dbReference>
<accession>A0A5C4VRW1</accession>
<dbReference type="PRINTS" id="PR00038">
    <property type="entry name" value="HTHLUXR"/>
</dbReference>
<dbReference type="Gene3D" id="1.10.10.10">
    <property type="entry name" value="Winged helix-like DNA-binding domain superfamily/Winged helix DNA-binding domain"/>
    <property type="match status" value="1"/>
</dbReference>
<dbReference type="Proteomes" id="UP000313231">
    <property type="component" value="Unassembled WGS sequence"/>
</dbReference>
<dbReference type="Pfam" id="PF13401">
    <property type="entry name" value="AAA_22"/>
    <property type="match status" value="1"/>
</dbReference>
<dbReference type="EMBL" id="VDMP01000025">
    <property type="protein sequence ID" value="TNM38266.1"/>
    <property type="molecule type" value="Genomic_DNA"/>
</dbReference>
<evidence type="ECO:0000313" key="3">
    <source>
        <dbReference type="EMBL" id="TNM38266.1"/>
    </source>
</evidence>
<dbReference type="SUPFAM" id="SSF52540">
    <property type="entry name" value="P-loop containing nucleoside triphosphate hydrolases"/>
    <property type="match status" value="1"/>
</dbReference>
<dbReference type="InterPro" id="IPR000792">
    <property type="entry name" value="Tscrpt_reg_LuxR_C"/>
</dbReference>
<dbReference type="Gene3D" id="3.40.50.300">
    <property type="entry name" value="P-loop containing nucleotide triphosphate hydrolases"/>
    <property type="match status" value="1"/>
</dbReference>
<protein>
    <submittedName>
        <fullName evidence="3">LuxR family transcriptional regulator</fullName>
    </submittedName>
</protein>
<dbReference type="AlphaFoldDB" id="A0A5C4VRW1"/>
<dbReference type="InterPro" id="IPR016032">
    <property type="entry name" value="Sig_transdc_resp-reg_C-effctor"/>
</dbReference>
<dbReference type="SMART" id="SM00421">
    <property type="entry name" value="HTH_LUXR"/>
    <property type="match status" value="1"/>
</dbReference>
<dbReference type="PANTHER" id="PTHR47691">
    <property type="entry name" value="REGULATOR-RELATED"/>
    <property type="match status" value="1"/>
</dbReference>
<dbReference type="PROSITE" id="PS50043">
    <property type="entry name" value="HTH_LUXR_2"/>
    <property type="match status" value="1"/>
</dbReference>
<dbReference type="CDD" id="cd06170">
    <property type="entry name" value="LuxR_C_like"/>
    <property type="match status" value="1"/>
</dbReference>
<proteinExistence type="predicted"/>
<dbReference type="InterPro" id="IPR027417">
    <property type="entry name" value="P-loop_NTPase"/>
</dbReference>
<organism evidence="3 4">
    <name type="scientific">Nocardioides albidus</name>
    <dbReference type="NCBI Taxonomy" id="1517589"/>
    <lineage>
        <taxon>Bacteria</taxon>
        <taxon>Bacillati</taxon>
        <taxon>Actinomycetota</taxon>
        <taxon>Actinomycetes</taxon>
        <taxon>Propionibacteriales</taxon>
        <taxon>Nocardioidaceae</taxon>
        <taxon>Nocardioides</taxon>
    </lineage>
</organism>
<feature type="domain" description="HTH luxR-type" evidence="2">
    <location>
        <begin position="668"/>
        <end position="733"/>
    </location>
</feature>
<dbReference type="Pfam" id="PF25872">
    <property type="entry name" value="HTH_77"/>
    <property type="match status" value="1"/>
</dbReference>
<dbReference type="PANTHER" id="PTHR47691:SF3">
    <property type="entry name" value="HTH-TYPE TRANSCRIPTIONAL REGULATOR RV0890C-RELATED"/>
    <property type="match status" value="1"/>
</dbReference>
<evidence type="ECO:0000256" key="1">
    <source>
        <dbReference type="SAM" id="MobiDB-lite"/>
    </source>
</evidence>
<reference evidence="3 4" key="1">
    <citation type="journal article" date="2016" name="Int. J. Syst. Evol. Microbiol.">
        <title>Nocardioides albidus sp. nov., an actinobacterium isolated from garden soil.</title>
        <authorList>
            <person name="Singh H."/>
            <person name="Du J."/>
            <person name="Trinh H."/>
            <person name="Won K."/>
            <person name="Yang J.E."/>
            <person name="Yin C."/>
            <person name="Kook M."/>
            <person name="Yi T.H."/>
        </authorList>
    </citation>
    <scope>NUCLEOTIDE SEQUENCE [LARGE SCALE GENOMIC DNA]</scope>
    <source>
        <strain evidence="3 4">CCTCC AB 2015297</strain>
    </source>
</reference>
<dbReference type="PRINTS" id="PR00364">
    <property type="entry name" value="DISEASERSIST"/>
</dbReference>
<dbReference type="SUPFAM" id="SSF48452">
    <property type="entry name" value="TPR-like"/>
    <property type="match status" value="1"/>
</dbReference>
<dbReference type="Pfam" id="PF00196">
    <property type="entry name" value="GerE"/>
    <property type="match status" value="1"/>
</dbReference>
<dbReference type="OrthoDB" id="3755432at2"/>
<comment type="caution">
    <text evidence="3">The sequence shown here is derived from an EMBL/GenBank/DDBJ whole genome shotgun (WGS) entry which is preliminary data.</text>
</comment>
<evidence type="ECO:0000313" key="4">
    <source>
        <dbReference type="Proteomes" id="UP000313231"/>
    </source>
</evidence>
<gene>
    <name evidence="3" type="ORF">FHP29_13330</name>
</gene>
<dbReference type="InterPro" id="IPR049945">
    <property type="entry name" value="AAA_22"/>
</dbReference>
<dbReference type="SUPFAM" id="SSF46894">
    <property type="entry name" value="C-terminal effector domain of the bipartite response regulators"/>
    <property type="match status" value="1"/>
</dbReference>
<dbReference type="RefSeq" id="WP_139623380.1">
    <property type="nucleotide sequence ID" value="NZ_VDMP01000025.1"/>
</dbReference>
<dbReference type="InterPro" id="IPR011990">
    <property type="entry name" value="TPR-like_helical_dom_sf"/>
</dbReference>
<dbReference type="GO" id="GO:0003677">
    <property type="term" value="F:DNA binding"/>
    <property type="evidence" value="ECO:0007669"/>
    <property type="project" value="InterPro"/>
</dbReference>
<evidence type="ECO:0000259" key="2">
    <source>
        <dbReference type="PROSITE" id="PS50043"/>
    </source>
</evidence>
<dbReference type="InterPro" id="IPR058852">
    <property type="entry name" value="HTH_77"/>
</dbReference>
<feature type="region of interest" description="Disordered" evidence="1">
    <location>
        <begin position="332"/>
        <end position="352"/>
    </location>
</feature>
<dbReference type="GO" id="GO:0016887">
    <property type="term" value="F:ATP hydrolysis activity"/>
    <property type="evidence" value="ECO:0007669"/>
    <property type="project" value="InterPro"/>
</dbReference>
<dbReference type="PROSITE" id="PS00622">
    <property type="entry name" value="HTH_LUXR_1"/>
    <property type="match status" value="1"/>
</dbReference>
<dbReference type="InterPro" id="IPR036388">
    <property type="entry name" value="WH-like_DNA-bd_sf"/>
</dbReference>
<name>A0A5C4VRW1_9ACTN</name>
<keyword evidence="4" id="KW-1185">Reference proteome</keyword>
<sequence>MLPQPPTSFVGREVELAQGQGLLAATRLLTITGPGGAGKTRLAIELARRAAADLGCEAVFVPLAAVRDPALVPIEVAGALDLQDARGTALLDHLSANLAGRELILVLDNLEHLLDAGRFVADLLAATGAVRVVATSRGPLHVSGEQELPAPPLSEAVELFVARARASVPGFAATDANAETLERIAERLGGLPLAIELAAARIRVLPPQAILERLDASLALLVGGHRDSPDRQRTLRATIAWSHDLLSEPARQLLAACSVFRGGIDLHVLEEVFGATGSVGAFLDAVTELVDQSLLRRSHPDDRPRFEMLETVREYAADLIARQPWQQRARDAHASAYSQRVENAPRPPAAPDREGLDLLELEHDNLRAALDHLAVTDPEAALRTANRLTGFWSIRGYFSEGRLRLRRLREPVPEHDVARLDALVGEAWLATDQGDSSAALPLLEEAVRGARAKGDRVREAEALLCRGRIRGIAGEPGFRDDVAASLALHEATGDPVGMAGALWLAGAAAHFHGDRELARQRLERSVALSAEAEVPVIGARALQLLGIVRLDCGDPDGAAEAFAQAVPEVLALGDRFAVPIGLSGLAGLAARRGRPRAALRLAGAAAAFEQTNQTSRPQFMHLLLDGWLAPAVDEVAGAAARLHEEGRDLPLHEALAAGLDPRSEDPWRGEAASALTAREREIATLVAQGLSNRAIAERLVLSVRTVETHVGRVLGKLGVDTRGQLTAWAYETGLMSDVRGEVT</sequence>
<dbReference type="GO" id="GO:0006355">
    <property type="term" value="P:regulation of DNA-templated transcription"/>
    <property type="evidence" value="ECO:0007669"/>
    <property type="project" value="InterPro"/>
</dbReference>